<gene>
    <name evidence="6" type="ORF">CWE21_05570</name>
</gene>
<dbReference type="PANTHER" id="PTHR45138">
    <property type="entry name" value="REGULATORY COMPONENTS OF SENSORY TRANSDUCTION SYSTEM"/>
    <property type="match status" value="1"/>
</dbReference>
<dbReference type="PANTHER" id="PTHR45138:SF9">
    <property type="entry name" value="DIGUANYLATE CYCLASE DGCM-RELATED"/>
    <property type="match status" value="1"/>
</dbReference>
<dbReference type="EC" id="2.7.7.65" evidence="1"/>
<keyword evidence="3" id="KW-1133">Transmembrane helix</keyword>
<comment type="caution">
    <text evidence="6">The sequence shown here is derived from an EMBL/GenBank/DDBJ whole genome shotgun (WGS) entry which is preliminary data.</text>
</comment>
<evidence type="ECO:0000256" key="1">
    <source>
        <dbReference type="ARBA" id="ARBA00012528"/>
    </source>
</evidence>
<keyword evidence="4" id="KW-0732">Signal</keyword>
<dbReference type="GO" id="GO:1902201">
    <property type="term" value="P:negative regulation of bacterial-type flagellum-dependent cell motility"/>
    <property type="evidence" value="ECO:0007669"/>
    <property type="project" value="TreeGrafter"/>
</dbReference>
<feature type="transmembrane region" description="Helical" evidence="3">
    <location>
        <begin position="216"/>
        <end position="237"/>
    </location>
</feature>
<sequence length="563" mass="63053">MAHFLVLLFRIACCLVLSVATVHAAPIKIANDSLYGLHERASILREAPLKWQLDDILVAEQNGLFVPFSGISSSSDRDHAVWLKIQLDTAENFDFSEPRRFLLAHAISQRHADLYIQQGEQWQHVAAGTADGYATSQRLNYRHPAVRLTFDRQPITIYLRFYDPAGSTFPINLLTVGDYTEHYLEENLVFGMVFGAIFALLLYNLILLVQLRDGAYLWYVLSMAAAILLLADGTGLGPQILWPNSSHPWWLGRVSTAAMWGSAVLIFSIKFLRLRENLPLVATLLQLTVLLFGLVYLANALGFTRYASIVANSIAMLIIPILLTSAVVRWAQGFKPAIYFVVAQSIMLLAALAMVLRQVGVLNPEDIVSYWFPLAVALEAVLFSLALAHRISELKLQRKEAVLDAQHDSLTELLNRRGMLERLQQRGGKSSYCLVLVDLDGFKPINDRYGHQAGDEVLVCVAKRLKACIRNERNDWVVRFGGDEFGVVLSHSIAHPDAFCERLRQTVEAPMQINDEQISVGASIGFACSDPEESFESLYRRADKELYTDKSARRELAMSVDES</sequence>
<dbReference type="RefSeq" id="WP_126833454.1">
    <property type="nucleotide sequence ID" value="NZ_PIPT01000003.1"/>
</dbReference>
<dbReference type="InterPro" id="IPR000160">
    <property type="entry name" value="GGDEF_dom"/>
</dbReference>
<feature type="signal peptide" evidence="4">
    <location>
        <begin position="1"/>
        <end position="24"/>
    </location>
</feature>
<evidence type="ECO:0000256" key="4">
    <source>
        <dbReference type="SAM" id="SignalP"/>
    </source>
</evidence>
<organism evidence="6 7">
    <name type="scientific">Pseudidiomarina aquimaris</name>
    <dbReference type="NCBI Taxonomy" id="641841"/>
    <lineage>
        <taxon>Bacteria</taxon>
        <taxon>Pseudomonadati</taxon>
        <taxon>Pseudomonadota</taxon>
        <taxon>Gammaproteobacteria</taxon>
        <taxon>Alteromonadales</taxon>
        <taxon>Idiomarinaceae</taxon>
        <taxon>Pseudidiomarina</taxon>
    </lineage>
</organism>
<dbReference type="Pfam" id="PF00990">
    <property type="entry name" value="GGDEF"/>
    <property type="match status" value="1"/>
</dbReference>
<dbReference type="InterPro" id="IPR011622">
    <property type="entry name" value="7TMR_DISM_rcpt_extracell_dom2"/>
</dbReference>
<dbReference type="Pfam" id="PF07696">
    <property type="entry name" value="7TMR-DISMED2"/>
    <property type="match status" value="1"/>
</dbReference>
<dbReference type="Gene3D" id="3.30.70.270">
    <property type="match status" value="1"/>
</dbReference>
<evidence type="ECO:0000313" key="7">
    <source>
        <dbReference type="Proteomes" id="UP000286678"/>
    </source>
</evidence>
<dbReference type="GO" id="GO:0052621">
    <property type="term" value="F:diguanylate cyclase activity"/>
    <property type="evidence" value="ECO:0007669"/>
    <property type="project" value="UniProtKB-EC"/>
</dbReference>
<dbReference type="Proteomes" id="UP000286678">
    <property type="component" value="Unassembled WGS sequence"/>
</dbReference>
<feature type="transmembrane region" description="Helical" evidence="3">
    <location>
        <begin position="188"/>
        <end position="209"/>
    </location>
</feature>
<evidence type="ECO:0000256" key="3">
    <source>
        <dbReference type="SAM" id="Phobius"/>
    </source>
</evidence>
<feature type="transmembrane region" description="Helical" evidence="3">
    <location>
        <begin position="309"/>
        <end position="330"/>
    </location>
</feature>
<feature type="transmembrane region" description="Helical" evidence="3">
    <location>
        <begin position="249"/>
        <end position="269"/>
    </location>
</feature>
<dbReference type="EMBL" id="PIPT01000003">
    <property type="protein sequence ID" value="RUO48823.1"/>
    <property type="molecule type" value="Genomic_DNA"/>
</dbReference>
<dbReference type="SUPFAM" id="SSF55073">
    <property type="entry name" value="Nucleotide cyclase"/>
    <property type="match status" value="1"/>
</dbReference>
<keyword evidence="3" id="KW-0472">Membrane</keyword>
<keyword evidence="3" id="KW-0812">Transmembrane</keyword>
<protein>
    <recommendedName>
        <fullName evidence="1">diguanylate cyclase</fullName>
        <ecNumber evidence="1">2.7.7.65</ecNumber>
    </recommendedName>
</protein>
<name>A0A432XJB0_9GAMM</name>
<feature type="transmembrane region" description="Helical" evidence="3">
    <location>
        <begin position="368"/>
        <end position="388"/>
    </location>
</feature>
<keyword evidence="7" id="KW-1185">Reference proteome</keyword>
<dbReference type="InterPro" id="IPR011623">
    <property type="entry name" value="7TMR_DISM_rcpt_extracell_dom1"/>
</dbReference>
<dbReference type="SMART" id="SM00267">
    <property type="entry name" value="GGDEF"/>
    <property type="match status" value="1"/>
</dbReference>
<dbReference type="InterPro" id="IPR050469">
    <property type="entry name" value="Diguanylate_Cyclase"/>
</dbReference>
<dbReference type="InterPro" id="IPR043128">
    <property type="entry name" value="Rev_trsase/Diguanyl_cyclase"/>
</dbReference>
<dbReference type="AlphaFoldDB" id="A0A432XJB0"/>
<feature type="transmembrane region" description="Helical" evidence="3">
    <location>
        <begin position="281"/>
        <end position="303"/>
    </location>
</feature>
<evidence type="ECO:0000313" key="6">
    <source>
        <dbReference type="EMBL" id="RUO48823.1"/>
    </source>
</evidence>
<dbReference type="GO" id="GO:0005886">
    <property type="term" value="C:plasma membrane"/>
    <property type="evidence" value="ECO:0007669"/>
    <property type="project" value="TreeGrafter"/>
</dbReference>
<reference evidence="7" key="1">
    <citation type="journal article" date="2018" name="Front. Microbiol.">
        <title>Genome-Based Analysis Reveals the Taxonomy and Diversity of the Family Idiomarinaceae.</title>
        <authorList>
            <person name="Liu Y."/>
            <person name="Lai Q."/>
            <person name="Shao Z."/>
        </authorList>
    </citation>
    <scope>NUCLEOTIDE SEQUENCE [LARGE SCALE GENOMIC DNA]</scope>
    <source>
        <strain evidence="7">SW15</strain>
    </source>
</reference>
<accession>A0A432XJB0</accession>
<dbReference type="NCBIfam" id="TIGR00254">
    <property type="entry name" value="GGDEF"/>
    <property type="match status" value="1"/>
</dbReference>
<feature type="transmembrane region" description="Helical" evidence="3">
    <location>
        <begin position="337"/>
        <end position="356"/>
    </location>
</feature>
<dbReference type="InterPro" id="IPR029787">
    <property type="entry name" value="Nucleotide_cyclase"/>
</dbReference>
<dbReference type="CDD" id="cd01949">
    <property type="entry name" value="GGDEF"/>
    <property type="match status" value="1"/>
</dbReference>
<dbReference type="Pfam" id="PF07695">
    <property type="entry name" value="7TMR-DISM_7TM"/>
    <property type="match status" value="1"/>
</dbReference>
<feature type="chain" id="PRO_5019459977" description="diguanylate cyclase" evidence="4">
    <location>
        <begin position="25"/>
        <end position="563"/>
    </location>
</feature>
<evidence type="ECO:0000256" key="2">
    <source>
        <dbReference type="ARBA" id="ARBA00034247"/>
    </source>
</evidence>
<dbReference type="OrthoDB" id="5289013at2"/>
<dbReference type="PROSITE" id="PS50887">
    <property type="entry name" value="GGDEF"/>
    <property type="match status" value="1"/>
</dbReference>
<comment type="catalytic activity">
    <reaction evidence="2">
        <text>2 GTP = 3',3'-c-di-GMP + 2 diphosphate</text>
        <dbReference type="Rhea" id="RHEA:24898"/>
        <dbReference type="ChEBI" id="CHEBI:33019"/>
        <dbReference type="ChEBI" id="CHEBI:37565"/>
        <dbReference type="ChEBI" id="CHEBI:58805"/>
        <dbReference type="EC" id="2.7.7.65"/>
    </reaction>
</comment>
<dbReference type="Gene3D" id="2.60.40.2380">
    <property type="match status" value="1"/>
</dbReference>
<feature type="domain" description="GGDEF" evidence="5">
    <location>
        <begin position="430"/>
        <end position="562"/>
    </location>
</feature>
<dbReference type="GO" id="GO:0043709">
    <property type="term" value="P:cell adhesion involved in single-species biofilm formation"/>
    <property type="evidence" value="ECO:0007669"/>
    <property type="project" value="TreeGrafter"/>
</dbReference>
<proteinExistence type="predicted"/>
<evidence type="ECO:0000259" key="5">
    <source>
        <dbReference type="PROSITE" id="PS50887"/>
    </source>
</evidence>